<accession>A0AAV2DWK8</accession>
<dbReference type="EMBL" id="OZ034816">
    <property type="protein sequence ID" value="CAL1378004.1"/>
    <property type="molecule type" value="Genomic_DNA"/>
</dbReference>
<dbReference type="Proteomes" id="UP001497516">
    <property type="component" value="Chromosome 3"/>
</dbReference>
<evidence type="ECO:0000256" key="1">
    <source>
        <dbReference type="SAM" id="MobiDB-lite"/>
    </source>
</evidence>
<organism evidence="2 3">
    <name type="scientific">Linum trigynum</name>
    <dbReference type="NCBI Taxonomy" id="586398"/>
    <lineage>
        <taxon>Eukaryota</taxon>
        <taxon>Viridiplantae</taxon>
        <taxon>Streptophyta</taxon>
        <taxon>Embryophyta</taxon>
        <taxon>Tracheophyta</taxon>
        <taxon>Spermatophyta</taxon>
        <taxon>Magnoliopsida</taxon>
        <taxon>eudicotyledons</taxon>
        <taxon>Gunneridae</taxon>
        <taxon>Pentapetalae</taxon>
        <taxon>rosids</taxon>
        <taxon>fabids</taxon>
        <taxon>Malpighiales</taxon>
        <taxon>Linaceae</taxon>
        <taxon>Linum</taxon>
    </lineage>
</organism>
<gene>
    <name evidence="2" type="ORF">LTRI10_LOCUS19612</name>
</gene>
<evidence type="ECO:0000313" key="3">
    <source>
        <dbReference type="Proteomes" id="UP001497516"/>
    </source>
</evidence>
<evidence type="ECO:0000313" key="2">
    <source>
        <dbReference type="EMBL" id="CAL1378004.1"/>
    </source>
</evidence>
<keyword evidence="3" id="KW-1185">Reference proteome</keyword>
<sequence>MPNLKMASDELLSAPSSHQQSHDATARMEELVGEQDLANSKALMSDDDENDQQFEIRSRTPIWDLDTI</sequence>
<feature type="region of interest" description="Disordered" evidence="1">
    <location>
        <begin position="1"/>
        <end position="27"/>
    </location>
</feature>
<reference evidence="2 3" key="1">
    <citation type="submission" date="2024-04" db="EMBL/GenBank/DDBJ databases">
        <authorList>
            <person name="Fracassetti M."/>
        </authorList>
    </citation>
    <scope>NUCLEOTIDE SEQUENCE [LARGE SCALE GENOMIC DNA]</scope>
</reference>
<proteinExistence type="predicted"/>
<dbReference type="AlphaFoldDB" id="A0AAV2DWK8"/>
<name>A0AAV2DWK8_9ROSI</name>
<protein>
    <submittedName>
        <fullName evidence="2">Uncharacterized protein</fullName>
    </submittedName>
</protein>